<evidence type="ECO:0000256" key="2">
    <source>
        <dbReference type="ARBA" id="ARBA00022857"/>
    </source>
</evidence>
<keyword evidence="7" id="KW-1185">Reference proteome</keyword>
<evidence type="ECO:0000256" key="4">
    <source>
        <dbReference type="SAM" id="SignalP"/>
    </source>
</evidence>
<gene>
    <name evidence="6" type="ORF">ACHAWU_004989</name>
</gene>
<feature type="chain" id="PRO_5044791390" description="NADP-dependent oxidoreductase domain-containing protein" evidence="4">
    <location>
        <begin position="20"/>
        <end position="344"/>
    </location>
</feature>
<dbReference type="GO" id="GO:0016616">
    <property type="term" value="F:oxidoreductase activity, acting on the CH-OH group of donors, NAD or NADP as acceptor"/>
    <property type="evidence" value="ECO:0007669"/>
    <property type="project" value="UniProtKB-ARBA"/>
</dbReference>
<accession>A0ABD3MJS4</accession>
<protein>
    <recommendedName>
        <fullName evidence="5">NADP-dependent oxidoreductase domain-containing protein</fullName>
    </recommendedName>
</protein>
<keyword evidence="3" id="KW-0560">Oxidoreductase</keyword>
<dbReference type="AlphaFoldDB" id="A0ABD3MJS4"/>
<evidence type="ECO:0000313" key="6">
    <source>
        <dbReference type="EMBL" id="KAL3763103.1"/>
    </source>
</evidence>
<evidence type="ECO:0000256" key="3">
    <source>
        <dbReference type="ARBA" id="ARBA00023002"/>
    </source>
</evidence>
<dbReference type="PANTHER" id="PTHR43827:SF3">
    <property type="entry name" value="NADP-DEPENDENT OXIDOREDUCTASE DOMAIN-CONTAINING PROTEIN"/>
    <property type="match status" value="1"/>
</dbReference>
<comment type="caution">
    <text evidence="6">The sequence shown here is derived from an EMBL/GenBank/DDBJ whole genome shotgun (WGS) entry which is preliminary data.</text>
</comment>
<proteinExistence type="inferred from homology"/>
<dbReference type="Proteomes" id="UP001530293">
    <property type="component" value="Unassembled WGS sequence"/>
</dbReference>
<feature type="signal peptide" evidence="4">
    <location>
        <begin position="1"/>
        <end position="19"/>
    </location>
</feature>
<comment type="similarity">
    <text evidence="1">Belongs to the aldo/keto reductase family.</text>
</comment>
<keyword evidence="4" id="KW-0732">Signal</keyword>
<evidence type="ECO:0000313" key="7">
    <source>
        <dbReference type="Proteomes" id="UP001530293"/>
    </source>
</evidence>
<dbReference type="PRINTS" id="PR00069">
    <property type="entry name" value="ALDKETRDTASE"/>
</dbReference>
<sequence length="344" mass="37030">MTRWSIKIALLLLPAVVAALQLPSPIISPAPPNELSRRSAVSLLITSSSAAVSSAVAPRIASASASADAAKGGDVIGSIILNSNNKKTFPLASFGLQIYDDDTAYRLTLMALEVGYRNFFASVLAGNQRGFAKAVKASGIPRDELYICGTVLSNRVSGEQAAYQKTKQGCLENMAAMAAGNIDKLDMIMLDYPGPNEESIRGQWRAFEDMALNDNTVDDLAVSNFNPAQLDAILVNLAATKPTVNQLLLAKNPQAILDYNVKRNILVQAWSPLSRALPRYGNEVDAIGKKYGKSAAQVGLRWIVQSGAAFCTQSKNRSHFEEDLNVFDFTLSDDEMTKITQLAA</sequence>
<evidence type="ECO:0000256" key="1">
    <source>
        <dbReference type="ARBA" id="ARBA00007905"/>
    </source>
</evidence>
<reference evidence="6 7" key="1">
    <citation type="submission" date="2024-10" db="EMBL/GenBank/DDBJ databases">
        <title>Updated reference genomes for cyclostephanoid diatoms.</title>
        <authorList>
            <person name="Roberts W.R."/>
            <person name="Alverson A.J."/>
        </authorList>
    </citation>
    <scope>NUCLEOTIDE SEQUENCE [LARGE SCALE GENOMIC DNA]</scope>
    <source>
        <strain evidence="6 7">AJA232-27</strain>
    </source>
</reference>
<feature type="domain" description="NADP-dependent oxidoreductase" evidence="5">
    <location>
        <begin position="98"/>
        <end position="342"/>
    </location>
</feature>
<dbReference type="InterPro" id="IPR020471">
    <property type="entry name" value="AKR"/>
</dbReference>
<dbReference type="InterPro" id="IPR036812">
    <property type="entry name" value="NAD(P)_OxRdtase_dom_sf"/>
</dbReference>
<keyword evidence="2" id="KW-0521">NADP</keyword>
<dbReference type="SUPFAM" id="SSF51430">
    <property type="entry name" value="NAD(P)-linked oxidoreductase"/>
    <property type="match status" value="1"/>
</dbReference>
<dbReference type="Pfam" id="PF00248">
    <property type="entry name" value="Aldo_ket_red"/>
    <property type="match status" value="1"/>
</dbReference>
<dbReference type="InterPro" id="IPR023210">
    <property type="entry name" value="NADP_OxRdtase_dom"/>
</dbReference>
<evidence type="ECO:0000259" key="5">
    <source>
        <dbReference type="Pfam" id="PF00248"/>
    </source>
</evidence>
<dbReference type="PANTHER" id="PTHR43827">
    <property type="entry name" value="2,5-DIKETO-D-GLUCONIC ACID REDUCTASE"/>
    <property type="match status" value="1"/>
</dbReference>
<dbReference type="EMBL" id="JALLBG020000128">
    <property type="protein sequence ID" value="KAL3763103.1"/>
    <property type="molecule type" value="Genomic_DNA"/>
</dbReference>
<dbReference type="CDD" id="cd19071">
    <property type="entry name" value="AKR_AKR1-5-like"/>
    <property type="match status" value="1"/>
</dbReference>
<dbReference type="Gene3D" id="3.20.20.100">
    <property type="entry name" value="NADP-dependent oxidoreductase domain"/>
    <property type="match status" value="1"/>
</dbReference>
<organism evidence="6 7">
    <name type="scientific">Discostella pseudostelligera</name>
    <dbReference type="NCBI Taxonomy" id="259834"/>
    <lineage>
        <taxon>Eukaryota</taxon>
        <taxon>Sar</taxon>
        <taxon>Stramenopiles</taxon>
        <taxon>Ochrophyta</taxon>
        <taxon>Bacillariophyta</taxon>
        <taxon>Coscinodiscophyceae</taxon>
        <taxon>Thalassiosirophycidae</taxon>
        <taxon>Stephanodiscales</taxon>
        <taxon>Stephanodiscaceae</taxon>
        <taxon>Discostella</taxon>
    </lineage>
</organism>
<name>A0ABD3MJS4_9STRA</name>